<sequence length="157" mass="17736">MPTMYFDPFGLEPTFNYFPRNEQIYHNSQRIPDPPAGVISVAGHGNENLMVRRFSQYLDARRLADLIRNLEEFNDAKKVTLLSCNVGRGEESLAQRLADELGIPVEGPNKFIIIDSNVDITIADPLPSSVNPENEFDLSNTLPDPKNLGEFVEYQPR</sequence>
<protein>
    <recommendedName>
        <fullName evidence="3">Peptidase C80 domain-containing protein</fullName>
    </recommendedName>
</protein>
<dbReference type="AlphaFoldDB" id="A0A193LJL7"/>
<proteinExistence type="predicted"/>
<accession>A0A193LJL7</accession>
<evidence type="ECO:0000313" key="2">
    <source>
        <dbReference type="Proteomes" id="UP000092695"/>
    </source>
</evidence>
<evidence type="ECO:0000313" key="1">
    <source>
        <dbReference type="EMBL" id="ANO52651.1"/>
    </source>
</evidence>
<keyword evidence="2" id="KW-1185">Reference proteome</keyword>
<reference evidence="1 2" key="1">
    <citation type="submission" date="2016-06" db="EMBL/GenBank/DDBJ databases">
        <title>Complete genome sequence of a deep-branching marine Gamma Proteobacterium Woeseia oceani type strain XK5.</title>
        <authorList>
            <person name="Mu D."/>
            <person name="Du Z."/>
        </authorList>
    </citation>
    <scope>NUCLEOTIDE SEQUENCE [LARGE SCALE GENOMIC DNA]</scope>
    <source>
        <strain evidence="1 2">XK5</strain>
    </source>
</reference>
<dbReference type="STRING" id="1548547.BA177_16965"/>
<dbReference type="EMBL" id="CP016268">
    <property type="protein sequence ID" value="ANO52651.1"/>
    <property type="molecule type" value="Genomic_DNA"/>
</dbReference>
<evidence type="ECO:0008006" key="3">
    <source>
        <dbReference type="Google" id="ProtNLM"/>
    </source>
</evidence>
<dbReference type="Proteomes" id="UP000092695">
    <property type="component" value="Chromosome"/>
</dbReference>
<name>A0A193LJL7_9GAMM</name>
<dbReference type="KEGG" id="woc:BA177_16965"/>
<gene>
    <name evidence="1" type="ORF">BA177_16965</name>
</gene>
<organism evidence="1 2">
    <name type="scientific">Woeseia oceani</name>
    <dbReference type="NCBI Taxonomy" id="1548547"/>
    <lineage>
        <taxon>Bacteria</taxon>
        <taxon>Pseudomonadati</taxon>
        <taxon>Pseudomonadota</taxon>
        <taxon>Gammaproteobacteria</taxon>
        <taxon>Woeseiales</taxon>
        <taxon>Woeseiaceae</taxon>
        <taxon>Woeseia</taxon>
    </lineage>
</organism>